<evidence type="ECO:0000259" key="7">
    <source>
        <dbReference type="Pfam" id="PF00460"/>
    </source>
</evidence>
<accession>A0A0G4K8D4</accession>
<dbReference type="EMBL" id="CVLB01000001">
    <property type="protein sequence ID" value="CRF33661.1"/>
    <property type="molecule type" value="Genomic_DNA"/>
</dbReference>
<dbReference type="InterPro" id="IPR006299">
    <property type="entry name" value="FlgC"/>
</dbReference>
<evidence type="ECO:0000256" key="1">
    <source>
        <dbReference type="ARBA" id="ARBA00004117"/>
    </source>
</evidence>
<organism evidence="9 10">
    <name type="scientific">Brachyspira suanatina</name>
    <dbReference type="NCBI Taxonomy" id="381802"/>
    <lineage>
        <taxon>Bacteria</taxon>
        <taxon>Pseudomonadati</taxon>
        <taxon>Spirochaetota</taxon>
        <taxon>Spirochaetia</taxon>
        <taxon>Brachyspirales</taxon>
        <taxon>Brachyspiraceae</taxon>
        <taxon>Brachyspira</taxon>
    </lineage>
</organism>
<dbReference type="GeneID" id="63961953"/>
<dbReference type="NCBIfam" id="TIGR01395">
    <property type="entry name" value="FlgC"/>
    <property type="match status" value="1"/>
</dbReference>
<dbReference type="InterPro" id="IPR010930">
    <property type="entry name" value="Flg_bb/hook_C_dom"/>
</dbReference>
<evidence type="ECO:0000256" key="3">
    <source>
        <dbReference type="ARBA" id="ARBA00017941"/>
    </source>
</evidence>
<dbReference type="RefSeq" id="WP_012670385.1">
    <property type="nucleotide sequence ID" value="NZ_CVLB01000001.1"/>
</dbReference>
<protein>
    <recommendedName>
        <fullName evidence="3 6">Flagellar basal-body rod protein FlgC</fullName>
    </recommendedName>
</protein>
<dbReference type="Pfam" id="PF06429">
    <property type="entry name" value="Flg_bbr_C"/>
    <property type="match status" value="1"/>
</dbReference>
<dbReference type="PANTHER" id="PTHR30435:SF2">
    <property type="entry name" value="FLAGELLAR BASAL-BODY ROD PROTEIN FLGC"/>
    <property type="match status" value="1"/>
</dbReference>
<evidence type="ECO:0000256" key="4">
    <source>
        <dbReference type="ARBA" id="ARBA00023143"/>
    </source>
</evidence>
<dbReference type="Pfam" id="PF00460">
    <property type="entry name" value="Flg_bb_rod"/>
    <property type="match status" value="1"/>
</dbReference>
<keyword evidence="9" id="KW-0969">Cilium</keyword>
<feature type="domain" description="Flagellar basal-body/hook protein C-terminal" evidence="8">
    <location>
        <begin position="106"/>
        <end position="150"/>
    </location>
</feature>
<name>A0A0G4K8D4_9SPIR</name>
<keyword evidence="9" id="KW-0966">Cell projection</keyword>
<dbReference type="OrthoDB" id="9794148at2"/>
<dbReference type="InterPro" id="IPR019776">
    <property type="entry name" value="Flagellar_basal_body_rod_CS"/>
</dbReference>
<dbReference type="GO" id="GO:0030694">
    <property type="term" value="C:bacterial-type flagellum basal body, rod"/>
    <property type="evidence" value="ECO:0007669"/>
    <property type="project" value="UniProtKB-UniRule"/>
</dbReference>
<keyword evidence="10" id="KW-1185">Reference proteome</keyword>
<dbReference type="Proteomes" id="UP000043763">
    <property type="component" value="Unassembled WGS sequence"/>
</dbReference>
<dbReference type="GO" id="GO:0071978">
    <property type="term" value="P:bacterial-type flagellum-dependent swarming motility"/>
    <property type="evidence" value="ECO:0007669"/>
    <property type="project" value="TreeGrafter"/>
</dbReference>
<comment type="similarity">
    <text evidence="2">Belongs to the flagella basal body rod proteins family.</text>
</comment>
<proteinExistence type="inferred from homology"/>
<dbReference type="InterPro" id="IPR001444">
    <property type="entry name" value="Flag_bb_rod_N"/>
</dbReference>
<reference evidence="10" key="1">
    <citation type="submission" date="2015-04" db="EMBL/GenBank/DDBJ databases">
        <authorList>
            <person name="Mushtaq Mamoona"/>
        </authorList>
    </citation>
    <scope>NUCLEOTIDE SEQUENCE [LARGE SCALE GENOMIC DNA]</scope>
    <source>
        <strain evidence="10">AN4859/03</strain>
    </source>
</reference>
<evidence type="ECO:0000313" key="9">
    <source>
        <dbReference type="EMBL" id="CRF33661.1"/>
    </source>
</evidence>
<evidence type="ECO:0000256" key="5">
    <source>
        <dbReference type="ARBA" id="ARBA00025933"/>
    </source>
</evidence>
<comment type="subcellular location">
    <subcellularLocation>
        <location evidence="1 6">Bacterial flagellum basal body</location>
    </subcellularLocation>
</comment>
<evidence type="ECO:0000259" key="8">
    <source>
        <dbReference type="Pfam" id="PF06429"/>
    </source>
</evidence>
<sequence>MGIFSIINTSGSGLTAQRTRLDVIADNIANVNTTRTTEGGAFRRSRVIFKPRDDGNKYRSPFLPDALQPNVGTGVRVFSIEKDMETATRFVYDPSHPDAIKYGEKAGYVEMPNVNPVTEMVDMMEASRAYEANSTMIQSAKTMFGSALNIIRY</sequence>
<keyword evidence="4 6" id="KW-0975">Bacterial flagellum</keyword>
<dbReference type="AlphaFoldDB" id="A0A0G4K8D4"/>
<comment type="subunit">
    <text evidence="5 6">The basal body constitutes a major portion of the flagellar organelle and consists of four rings (L,P,S, and M) mounted on a central rod. The rod consists of about 26 subunits of FlgG in the distal portion, and FlgB, FlgC and FlgF are thought to build up the proximal portion of the rod with about 6 subunits each.</text>
</comment>
<dbReference type="PROSITE" id="PS00588">
    <property type="entry name" value="FLAGELLA_BB_ROD"/>
    <property type="match status" value="1"/>
</dbReference>
<feature type="domain" description="Flagellar basal body rod protein N-terminal" evidence="7">
    <location>
        <begin position="7"/>
        <end position="35"/>
    </location>
</feature>
<keyword evidence="9" id="KW-0282">Flagellum</keyword>
<evidence type="ECO:0000256" key="6">
    <source>
        <dbReference type="RuleBase" id="RU362062"/>
    </source>
</evidence>
<dbReference type="PANTHER" id="PTHR30435">
    <property type="entry name" value="FLAGELLAR PROTEIN"/>
    <property type="match status" value="1"/>
</dbReference>
<dbReference type="GeneID" id="44969560"/>
<evidence type="ECO:0000313" key="10">
    <source>
        <dbReference type="Proteomes" id="UP000043763"/>
    </source>
</evidence>
<evidence type="ECO:0000256" key="2">
    <source>
        <dbReference type="ARBA" id="ARBA00009677"/>
    </source>
</evidence>
<gene>
    <name evidence="9" type="primary">flgC</name>
    <name evidence="9" type="ORF">BRSU_1586</name>
</gene>